<dbReference type="AlphaFoldDB" id="A0A7H8NK00"/>
<dbReference type="EMBL" id="CP054929">
    <property type="protein sequence ID" value="QKW53758.1"/>
    <property type="molecule type" value="Genomic_DNA"/>
</dbReference>
<evidence type="ECO:0000313" key="4">
    <source>
        <dbReference type="EMBL" id="QKW53758.1"/>
    </source>
</evidence>
<dbReference type="InterPro" id="IPR002347">
    <property type="entry name" value="SDR_fam"/>
</dbReference>
<reference evidence="4 5" key="1">
    <citation type="submission" date="2020-06" db="EMBL/GenBank/DDBJ databases">
        <title>Genome mining for natural products.</title>
        <authorList>
            <person name="Zhang B."/>
            <person name="Shi J."/>
            <person name="Ge H."/>
        </authorList>
    </citation>
    <scope>NUCLEOTIDE SEQUENCE [LARGE SCALE GENOMIC DNA]</scope>
    <source>
        <strain evidence="4 5">NA00687</strain>
    </source>
</reference>
<organism evidence="4 5">
    <name type="scientific">Streptomyces buecherae</name>
    <dbReference type="NCBI Taxonomy" id="2763006"/>
    <lineage>
        <taxon>Bacteria</taxon>
        <taxon>Bacillati</taxon>
        <taxon>Actinomycetota</taxon>
        <taxon>Actinomycetes</taxon>
        <taxon>Kitasatosporales</taxon>
        <taxon>Streptomycetaceae</taxon>
        <taxon>Streptomyces</taxon>
    </lineage>
</organism>
<dbReference type="Gene3D" id="3.40.50.720">
    <property type="entry name" value="NAD(P)-binding Rossmann-like Domain"/>
    <property type="match status" value="1"/>
</dbReference>
<sequence length="262" mass="26732">MTKTIMITGGGSGIGRATALEAARRGWAVGVLDQDGERAARTATEARRVGAPGSWSAASDVTDERSLADAFDAAGTALGPVDGVTASAGIEINEPLSRMPLDTWRRVLDVNLTGTFLTVRTAARILRDAGRPGSLVCVSSPAAFVGFAGGSNSAYGASKGGVSAFVRAAAIDLAPHGIRVNAVVPGATDTPMLYFGLDGAELAAERARLSDAAARQIPLGRMADPAEIARAATWLLSDDASYVTGSHLVCDGGLMAKSANDF</sequence>
<dbReference type="SMART" id="SM00822">
    <property type="entry name" value="PKS_KR"/>
    <property type="match status" value="1"/>
</dbReference>
<dbReference type="PRINTS" id="PR00080">
    <property type="entry name" value="SDRFAMILY"/>
</dbReference>
<keyword evidence="5" id="KW-1185">Reference proteome</keyword>
<dbReference type="PANTHER" id="PTHR42760:SF132">
    <property type="entry name" value="SHORT-CHAIN DEHYDROGENASE_REDUCTASE FAMILY PROTEIN"/>
    <property type="match status" value="1"/>
</dbReference>
<dbReference type="SUPFAM" id="SSF51735">
    <property type="entry name" value="NAD(P)-binding Rossmann-fold domains"/>
    <property type="match status" value="1"/>
</dbReference>
<feature type="domain" description="Ketoreductase" evidence="3">
    <location>
        <begin position="3"/>
        <end position="186"/>
    </location>
</feature>
<name>A0A7H8NK00_9ACTN</name>
<accession>A0A7H8NK00</accession>
<comment type="similarity">
    <text evidence="1">Belongs to the short-chain dehydrogenases/reductases (SDR) family.</text>
</comment>
<dbReference type="InterPro" id="IPR036291">
    <property type="entry name" value="NAD(P)-bd_dom_sf"/>
</dbReference>
<dbReference type="Pfam" id="PF13561">
    <property type="entry name" value="adh_short_C2"/>
    <property type="match status" value="1"/>
</dbReference>
<dbReference type="PRINTS" id="PR00081">
    <property type="entry name" value="GDHRDH"/>
</dbReference>
<dbReference type="PANTHER" id="PTHR42760">
    <property type="entry name" value="SHORT-CHAIN DEHYDROGENASES/REDUCTASES FAMILY MEMBER"/>
    <property type="match status" value="1"/>
</dbReference>
<dbReference type="Proteomes" id="UP000509303">
    <property type="component" value="Chromosome"/>
</dbReference>
<dbReference type="InterPro" id="IPR020904">
    <property type="entry name" value="Sc_DH/Rdtase_CS"/>
</dbReference>
<dbReference type="GO" id="GO:0016616">
    <property type="term" value="F:oxidoreductase activity, acting on the CH-OH group of donors, NAD or NADP as acceptor"/>
    <property type="evidence" value="ECO:0007669"/>
    <property type="project" value="TreeGrafter"/>
</dbReference>
<keyword evidence="2" id="KW-0560">Oxidoreductase</keyword>
<proteinExistence type="inferred from homology"/>
<evidence type="ECO:0000256" key="2">
    <source>
        <dbReference type="ARBA" id="ARBA00023002"/>
    </source>
</evidence>
<dbReference type="FunFam" id="3.40.50.720:FF:000084">
    <property type="entry name" value="Short-chain dehydrogenase reductase"/>
    <property type="match status" value="1"/>
</dbReference>
<dbReference type="PROSITE" id="PS00061">
    <property type="entry name" value="ADH_SHORT"/>
    <property type="match status" value="1"/>
</dbReference>
<evidence type="ECO:0000259" key="3">
    <source>
        <dbReference type="SMART" id="SM00822"/>
    </source>
</evidence>
<dbReference type="CDD" id="cd05233">
    <property type="entry name" value="SDR_c"/>
    <property type="match status" value="1"/>
</dbReference>
<gene>
    <name evidence="4" type="ORF">HUT08_34135</name>
</gene>
<protein>
    <submittedName>
        <fullName evidence="4">SDR family oxidoreductase</fullName>
    </submittedName>
</protein>
<dbReference type="RefSeq" id="WP_176165462.1">
    <property type="nucleotide sequence ID" value="NZ_CP054929.1"/>
</dbReference>
<evidence type="ECO:0000256" key="1">
    <source>
        <dbReference type="ARBA" id="ARBA00006484"/>
    </source>
</evidence>
<dbReference type="InterPro" id="IPR057326">
    <property type="entry name" value="KR_dom"/>
</dbReference>
<evidence type="ECO:0000313" key="5">
    <source>
        <dbReference type="Proteomes" id="UP000509303"/>
    </source>
</evidence>